<reference evidence="1" key="1">
    <citation type="submission" date="2021-05" db="EMBL/GenBank/DDBJ databases">
        <authorList>
            <person name="Pan Q."/>
            <person name="Jouanno E."/>
            <person name="Zahm M."/>
            <person name="Klopp C."/>
            <person name="Cabau C."/>
            <person name="Louis A."/>
            <person name="Berthelot C."/>
            <person name="Parey E."/>
            <person name="Roest Crollius H."/>
            <person name="Montfort J."/>
            <person name="Robinson-Rechavi M."/>
            <person name="Bouchez O."/>
            <person name="Lampietro C."/>
            <person name="Lopez Roques C."/>
            <person name="Donnadieu C."/>
            <person name="Postlethwait J."/>
            <person name="Bobe J."/>
            <person name="Dillon D."/>
            <person name="Chandos A."/>
            <person name="von Hippel F."/>
            <person name="Guiguen Y."/>
        </authorList>
    </citation>
    <scope>NUCLEOTIDE SEQUENCE</scope>
    <source>
        <strain evidence="1">YG-Jan2019</strain>
    </source>
</reference>
<sequence>MPPTGRPTDNKMPPTGRPTDNKMPPTGRPTDNKMPPTGRPTDNKMPPTGRPTDNKMPPTGRPTDNKMPPTGRPTDNKMPPTGRPIDKKSLKQKVAHEIERTSAHCDSAPAKKKAHSSTTSASNASDLFEAALADANREFNMLFSEYSEVLSERAAIDASQVRELDDLLMEAKNLESHLKEKKDHLRRTLAVISDKLQG</sequence>
<gene>
    <name evidence="1" type="ORF">DPEC_G00241820</name>
</gene>
<proteinExistence type="predicted"/>
<evidence type="ECO:0000313" key="1">
    <source>
        <dbReference type="EMBL" id="KAJ7995174.1"/>
    </source>
</evidence>
<dbReference type="Proteomes" id="UP001157502">
    <property type="component" value="Chromosome 21"/>
</dbReference>
<accession>A0ACC2FUV7</accession>
<dbReference type="EMBL" id="CM055748">
    <property type="protein sequence ID" value="KAJ7995174.1"/>
    <property type="molecule type" value="Genomic_DNA"/>
</dbReference>
<comment type="caution">
    <text evidence="1">The sequence shown here is derived from an EMBL/GenBank/DDBJ whole genome shotgun (WGS) entry which is preliminary data.</text>
</comment>
<name>A0ACC2FUV7_DALPE</name>
<evidence type="ECO:0000313" key="2">
    <source>
        <dbReference type="Proteomes" id="UP001157502"/>
    </source>
</evidence>
<keyword evidence="2" id="KW-1185">Reference proteome</keyword>
<protein>
    <submittedName>
        <fullName evidence="1">Uncharacterized protein</fullName>
    </submittedName>
</protein>
<organism evidence="1 2">
    <name type="scientific">Dallia pectoralis</name>
    <name type="common">Alaska blackfish</name>
    <dbReference type="NCBI Taxonomy" id="75939"/>
    <lineage>
        <taxon>Eukaryota</taxon>
        <taxon>Metazoa</taxon>
        <taxon>Chordata</taxon>
        <taxon>Craniata</taxon>
        <taxon>Vertebrata</taxon>
        <taxon>Euteleostomi</taxon>
        <taxon>Actinopterygii</taxon>
        <taxon>Neopterygii</taxon>
        <taxon>Teleostei</taxon>
        <taxon>Protacanthopterygii</taxon>
        <taxon>Esociformes</taxon>
        <taxon>Umbridae</taxon>
        <taxon>Dallia</taxon>
    </lineage>
</organism>